<evidence type="ECO:0000313" key="1">
    <source>
        <dbReference type="EnsemblPlants" id="AVESA.00010b.r2.2AG0238220.1.CDS.1"/>
    </source>
</evidence>
<keyword evidence="2" id="KW-1185">Reference proteome</keyword>
<name>A0ACD5UDW8_AVESA</name>
<reference evidence="1" key="2">
    <citation type="submission" date="2025-09" db="UniProtKB">
        <authorList>
            <consortium name="EnsemblPlants"/>
        </authorList>
    </citation>
    <scope>IDENTIFICATION</scope>
</reference>
<proteinExistence type="predicted"/>
<evidence type="ECO:0000313" key="2">
    <source>
        <dbReference type="Proteomes" id="UP001732700"/>
    </source>
</evidence>
<organism evidence="1 2">
    <name type="scientific">Avena sativa</name>
    <name type="common">Oat</name>
    <dbReference type="NCBI Taxonomy" id="4498"/>
    <lineage>
        <taxon>Eukaryota</taxon>
        <taxon>Viridiplantae</taxon>
        <taxon>Streptophyta</taxon>
        <taxon>Embryophyta</taxon>
        <taxon>Tracheophyta</taxon>
        <taxon>Spermatophyta</taxon>
        <taxon>Magnoliopsida</taxon>
        <taxon>Liliopsida</taxon>
        <taxon>Poales</taxon>
        <taxon>Poaceae</taxon>
        <taxon>BOP clade</taxon>
        <taxon>Pooideae</taxon>
        <taxon>Poodae</taxon>
        <taxon>Poeae</taxon>
        <taxon>Poeae Chloroplast Group 1 (Aveneae type)</taxon>
        <taxon>Aveninae</taxon>
        <taxon>Avena</taxon>
    </lineage>
</organism>
<accession>A0ACD5UDW8</accession>
<reference evidence="1" key="1">
    <citation type="submission" date="2021-05" db="EMBL/GenBank/DDBJ databases">
        <authorList>
            <person name="Scholz U."/>
            <person name="Mascher M."/>
            <person name="Fiebig A."/>
        </authorList>
    </citation>
    <scope>NUCLEOTIDE SEQUENCE [LARGE SCALE GENOMIC DNA]</scope>
</reference>
<dbReference type="EnsemblPlants" id="AVESA.00010b.r2.2AG0238220.1">
    <property type="protein sequence ID" value="AVESA.00010b.r2.2AG0238220.1.CDS.1"/>
    <property type="gene ID" value="AVESA.00010b.r2.2AG0238220"/>
</dbReference>
<protein>
    <submittedName>
        <fullName evidence="1">Uncharacterized protein</fullName>
    </submittedName>
</protein>
<sequence length="193" mass="21987">MPPRRPSALGFRGIRPRLNDTFYAKLRAGGFRLTLGTYKSLEEAARVYDTAAWHVGRPRREMNFPEKEPLVEAEFLAPTPALITEEDHRRHRALQRRLAIAEHDENAMAEWRRQFPRDVHAEVNFYAARRAERRAAARGPPPAQGVHQCAIKGPHTIPAGRGSAVGRHVVGVRRHHLRRRGVVLVFVARRCHA</sequence>
<dbReference type="Proteomes" id="UP001732700">
    <property type="component" value="Chromosome 2A"/>
</dbReference>